<dbReference type="RefSeq" id="WP_176804511.1">
    <property type="nucleotide sequence ID" value="NZ_JABXYJ010000008.1"/>
</dbReference>
<evidence type="ECO:0000259" key="2">
    <source>
        <dbReference type="Pfam" id="PF00437"/>
    </source>
</evidence>
<dbReference type="InterPro" id="IPR027417">
    <property type="entry name" value="P-loop_NTPase"/>
</dbReference>
<keyword evidence="4" id="KW-1185">Reference proteome</keyword>
<evidence type="ECO:0000313" key="3">
    <source>
        <dbReference type="EMBL" id="NVO78976.1"/>
    </source>
</evidence>
<dbReference type="SUPFAM" id="SSF52540">
    <property type="entry name" value="P-loop containing nucleoside triphosphate hydrolases"/>
    <property type="match status" value="1"/>
</dbReference>
<dbReference type="Proteomes" id="UP000588051">
    <property type="component" value="Unassembled WGS sequence"/>
</dbReference>
<dbReference type="EMBL" id="JABXYJ010000008">
    <property type="protein sequence ID" value="NVO78976.1"/>
    <property type="molecule type" value="Genomic_DNA"/>
</dbReference>
<evidence type="ECO:0000256" key="1">
    <source>
        <dbReference type="ARBA" id="ARBA00006611"/>
    </source>
</evidence>
<organism evidence="3 4">
    <name type="scientific">Undibacterium oligocarboniphilum</name>
    <dbReference type="NCBI Taxonomy" id="666702"/>
    <lineage>
        <taxon>Bacteria</taxon>
        <taxon>Pseudomonadati</taxon>
        <taxon>Pseudomonadota</taxon>
        <taxon>Betaproteobacteria</taxon>
        <taxon>Burkholderiales</taxon>
        <taxon>Oxalobacteraceae</taxon>
        <taxon>Undibacterium</taxon>
    </lineage>
</organism>
<dbReference type="InterPro" id="IPR001482">
    <property type="entry name" value="T2SS/T4SS_dom"/>
</dbReference>
<comment type="caution">
    <text evidence="3">The sequence shown here is derived from an EMBL/GenBank/DDBJ whole genome shotgun (WGS) entry which is preliminary data.</text>
</comment>
<dbReference type="Gene3D" id="3.40.50.300">
    <property type="entry name" value="P-loop containing nucleotide triphosphate hydrolases"/>
    <property type="match status" value="1"/>
</dbReference>
<dbReference type="AlphaFoldDB" id="A0A850QSF6"/>
<name>A0A850QSF6_9BURK</name>
<reference evidence="3 4" key="1">
    <citation type="submission" date="2020-06" db="EMBL/GenBank/DDBJ databases">
        <authorList>
            <person name="Qiu C."/>
            <person name="Liu Z."/>
        </authorList>
    </citation>
    <scope>NUCLEOTIDE SEQUENCE [LARGE SCALE GENOMIC DNA]</scope>
    <source>
        <strain evidence="3 4">EM 1</strain>
    </source>
</reference>
<comment type="similarity">
    <text evidence="1">Belongs to the GSP E family.</text>
</comment>
<proteinExistence type="inferred from homology"/>
<gene>
    <name evidence="3" type="primary">tadA</name>
    <name evidence="3" type="ORF">HV832_14190</name>
</gene>
<sequence length="317" mass="34848">MIVSVDSEMIEAASHFSDWRIYPDNMHSCVGMVGKKWLNFALMTPRMQNFVQLFIDAIKQHAGLDFSVQFQSGQLNLKIRLARFPGYLAGRSMSINTPDLDRLTSNKDVKDLVLSSVLNIQGGLVICIGNPGTGKSYFAHAATRERLKQYGGHLVVIGDPLESPIGDDGTFVVGTNGYVDEIDVSEIGATLGLKMALRSYPVGIKPLLLFSEVRSDTNAFDLVNAAINGFTIFTTTHASTPDACVDRLISWCVKGGVDIGLVRNMLAQSLFGITSHKFEHGQFTIYAYPCLEETRKRIREGLPLPFKSTAAMKFSKS</sequence>
<feature type="domain" description="Bacterial type II secretion system protein E" evidence="2">
    <location>
        <begin position="77"/>
        <end position="277"/>
    </location>
</feature>
<evidence type="ECO:0000313" key="4">
    <source>
        <dbReference type="Proteomes" id="UP000588051"/>
    </source>
</evidence>
<accession>A0A850QSF6</accession>
<dbReference type="Pfam" id="PF00437">
    <property type="entry name" value="T2SSE"/>
    <property type="match status" value="1"/>
</dbReference>
<protein>
    <submittedName>
        <fullName evidence="3">Flp pilus assembly complex ATPase component TadA</fullName>
    </submittedName>
</protein>